<dbReference type="KEGG" id="dat:HRM2_40760"/>
<evidence type="ECO:0000259" key="1">
    <source>
        <dbReference type="Pfam" id="PF02915"/>
    </source>
</evidence>
<organism evidence="2 3">
    <name type="scientific">Desulforapulum autotrophicum (strain ATCC 43914 / DSM 3382 / VKM B-1955 / HRM2)</name>
    <name type="common">Desulfobacterium autotrophicum</name>
    <dbReference type="NCBI Taxonomy" id="177437"/>
    <lineage>
        <taxon>Bacteria</taxon>
        <taxon>Pseudomonadati</taxon>
        <taxon>Thermodesulfobacteriota</taxon>
        <taxon>Desulfobacteria</taxon>
        <taxon>Desulfobacterales</taxon>
        <taxon>Desulfobacteraceae</taxon>
        <taxon>Desulforapulum</taxon>
    </lineage>
</organism>
<evidence type="ECO:0000313" key="2">
    <source>
        <dbReference type="EMBL" id="ACN17133.1"/>
    </source>
</evidence>
<dbReference type="Proteomes" id="UP000000442">
    <property type="component" value="Chromosome"/>
</dbReference>
<dbReference type="OrthoDB" id="1701709at2"/>
<dbReference type="eggNOG" id="COG1633">
    <property type="taxonomic scope" value="Bacteria"/>
</dbReference>
<dbReference type="Pfam" id="PF02915">
    <property type="entry name" value="Rubrerythrin"/>
    <property type="match status" value="1"/>
</dbReference>
<dbReference type="GO" id="GO:0016491">
    <property type="term" value="F:oxidoreductase activity"/>
    <property type="evidence" value="ECO:0007669"/>
    <property type="project" value="InterPro"/>
</dbReference>
<name>C0QCB6_DESAH</name>
<reference evidence="2 3" key="1">
    <citation type="journal article" date="2009" name="Environ. Microbiol.">
        <title>Genome sequence of Desulfobacterium autotrophicum HRM2, a marine sulfate reducer oxidizing organic carbon completely to carbon dioxide.</title>
        <authorList>
            <person name="Strittmatter A.W."/>
            <person name="Liesegang H."/>
            <person name="Rabus R."/>
            <person name="Decker I."/>
            <person name="Amann J."/>
            <person name="Andres S."/>
            <person name="Henne A."/>
            <person name="Fricke W.F."/>
            <person name="Martinez-Arias R."/>
            <person name="Bartels D."/>
            <person name="Goesmann A."/>
            <person name="Krause L."/>
            <person name="Puehler A."/>
            <person name="Klenk H.P."/>
            <person name="Richter M."/>
            <person name="Schuler M."/>
            <person name="Gloeckner F.O."/>
            <person name="Meyerdierks A."/>
            <person name="Gottschalk G."/>
            <person name="Amann R."/>
        </authorList>
    </citation>
    <scope>NUCLEOTIDE SEQUENCE [LARGE SCALE GENOMIC DNA]</scope>
    <source>
        <strain evidence="3">ATCC 43914 / DSM 3382 / HRM2</strain>
    </source>
</reference>
<sequence>MDVSTFEEIVDMAIANEIEAWEFYQAAAAKIKDPYLKKMFQGFAKEEKGHEQLLRNILTKKTMVLNFNETIDYKVAETIDEPRLSLDMKPADAIALAMKKEERAMKGYTQLAEACSDDGQKKVFVDLAAMERGHKLALEQMFVDVGYPEVW</sequence>
<dbReference type="PANTHER" id="PTHR33531">
    <property type="entry name" value="RUBRERYTHRIN SUBFAMILY"/>
    <property type="match status" value="1"/>
</dbReference>
<protein>
    <recommendedName>
        <fullName evidence="1">Rubrerythrin diiron-binding domain-containing protein</fullName>
    </recommendedName>
</protein>
<dbReference type="RefSeq" id="WP_015905866.1">
    <property type="nucleotide sequence ID" value="NC_012108.1"/>
</dbReference>
<dbReference type="EMBL" id="CP001087">
    <property type="protein sequence ID" value="ACN17133.1"/>
    <property type="molecule type" value="Genomic_DNA"/>
</dbReference>
<keyword evidence="3" id="KW-1185">Reference proteome</keyword>
<dbReference type="CDD" id="cd01045">
    <property type="entry name" value="Ferritin_like_AB"/>
    <property type="match status" value="1"/>
</dbReference>
<gene>
    <name evidence="2" type="ordered locus">HRM2_40760</name>
</gene>
<dbReference type="AlphaFoldDB" id="C0QCB6"/>
<dbReference type="GO" id="GO:0046872">
    <property type="term" value="F:metal ion binding"/>
    <property type="evidence" value="ECO:0007669"/>
    <property type="project" value="InterPro"/>
</dbReference>
<accession>C0QCB6</accession>
<dbReference type="InterPro" id="IPR003251">
    <property type="entry name" value="Rr_diiron-bd_dom"/>
</dbReference>
<dbReference type="HOGENOM" id="CLU_119858_2_1_7"/>
<proteinExistence type="predicted"/>
<dbReference type="Gene3D" id="1.20.1260.10">
    <property type="match status" value="1"/>
</dbReference>
<evidence type="ECO:0000313" key="3">
    <source>
        <dbReference type="Proteomes" id="UP000000442"/>
    </source>
</evidence>
<feature type="domain" description="Rubrerythrin diiron-binding" evidence="1">
    <location>
        <begin position="8"/>
        <end position="140"/>
    </location>
</feature>
<dbReference type="InterPro" id="IPR012347">
    <property type="entry name" value="Ferritin-like"/>
</dbReference>
<dbReference type="InterPro" id="IPR009078">
    <property type="entry name" value="Ferritin-like_SF"/>
</dbReference>
<dbReference type="SUPFAM" id="SSF47240">
    <property type="entry name" value="Ferritin-like"/>
    <property type="match status" value="1"/>
</dbReference>
<dbReference type="PANTHER" id="PTHR33531:SF10">
    <property type="entry name" value="BLR7895 PROTEIN"/>
    <property type="match status" value="1"/>
</dbReference>
<dbReference type="STRING" id="177437.HRM2_40760"/>